<name>T2G9A7_MEGG1</name>
<feature type="region of interest" description="Phosphopantothenate--cysteine ligase" evidence="3">
    <location>
        <begin position="198"/>
        <end position="411"/>
    </location>
</feature>
<dbReference type="Pfam" id="PF04127">
    <property type="entry name" value="DFP"/>
    <property type="match status" value="1"/>
</dbReference>
<dbReference type="EMBL" id="CP006585">
    <property type="protein sequence ID" value="AGW12759.1"/>
    <property type="molecule type" value="Genomic_DNA"/>
</dbReference>
<dbReference type="NCBIfam" id="TIGR00521">
    <property type="entry name" value="coaBC_dfp"/>
    <property type="match status" value="1"/>
</dbReference>
<keyword evidence="3" id="KW-0479">Metal-binding</keyword>
<sequence length="411" mass="43789">MFSHFMPPVFLGKRLHLGMSGSIAAYKLLDTLRAWRRCDVAVTVTLTQAATRFVTPLSLQALGAGAVFTSLFDDPAAPDDFGHLHPLHHAHAMVVAPASATTLARLAHGLADEILSCQALAFQGPLVLAPAMNPAMWSAPATQANWQLLKDRGHICIEPDDGGTACGDDGRGRLCRVEHVFLHGLKALAPQDLAGVTVLVTLGPTREFFDPARFWSNPSTGLMGASLVTAAWLRGATVHAVCGPGVPDLPPGVQRHDVVSAVEMHAAAMALFEQAQLTICSAAVADFAPEPYGASKFKKDASDEPFTVSFVRNPDILATMGQEKALGQLLVGFAAETDNLELHAQAKLARKNADMLVANRIGAPGSGFASATNAVYVVDRQGRAEQWPGLPKPEVAWRLLDWLLPELQRSA</sequence>
<dbReference type="GO" id="GO:0004632">
    <property type="term" value="F:phosphopantothenate--cysteine ligase activity"/>
    <property type="evidence" value="ECO:0007669"/>
    <property type="project" value="UniProtKB-UniRule"/>
</dbReference>
<evidence type="ECO:0000256" key="3">
    <source>
        <dbReference type="HAMAP-Rule" id="MF_02225"/>
    </source>
</evidence>
<dbReference type="InterPro" id="IPR036551">
    <property type="entry name" value="Flavin_trans-like"/>
</dbReference>
<evidence type="ECO:0000259" key="5">
    <source>
        <dbReference type="Pfam" id="PF02441"/>
    </source>
</evidence>
<dbReference type="PATRIC" id="fig|1121448.10.peg.866"/>
<feature type="active site" description="Proton donor" evidence="3">
    <location>
        <position position="166"/>
    </location>
</feature>
<dbReference type="InterPro" id="IPR035929">
    <property type="entry name" value="CoaB-like_sf"/>
</dbReference>
<feature type="domain" description="Flavoprotein" evidence="5">
    <location>
        <begin position="13"/>
        <end position="149"/>
    </location>
</feature>
<keyword evidence="3" id="KW-0460">Magnesium</keyword>
<keyword evidence="8" id="KW-1185">Reference proteome</keyword>
<dbReference type="Pfam" id="PF02441">
    <property type="entry name" value="Flavoprotein"/>
    <property type="match status" value="1"/>
</dbReference>
<evidence type="ECO:0000256" key="1">
    <source>
        <dbReference type="ARBA" id="ARBA00022793"/>
    </source>
</evidence>
<protein>
    <recommendedName>
        <fullName evidence="3">Coenzyme A biosynthesis bifunctional protein CoaBC</fullName>
    </recommendedName>
    <alternativeName>
        <fullName evidence="3">DNA/pantothenate metabolism flavoprotein</fullName>
    </alternativeName>
    <alternativeName>
        <fullName evidence="3">Phosphopantothenoylcysteine synthetase/decarboxylase</fullName>
        <shortName evidence="3">PPCS-PPCDC</shortName>
    </alternativeName>
    <domain>
        <recommendedName>
            <fullName evidence="3">Phosphopantothenoylcysteine decarboxylase</fullName>
            <shortName evidence="3">PPC decarboxylase</shortName>
            <shortName evidence="3">PPC-DC</shortName>
            <ecNumber evidence="3">4.1.1.36</ecNumber>
        </recommendedName>
        <alternativeName>
            <fullName evidence="3">CoaC</fullName>
        </alternativeName>
    </domain>
    <domain>
        <recommendedName>
            <fullName evidence="3">Phosphopantothenate--cysteine ligase</fullName>
            <ecNumber evidence="3">6.3.2.5</ecNumber>
        </recommendedName>
        <alternativeName>
            <fullName evidence="3">CoaB</fullName>
        </alternativeName>
        <alternativeName>
            <fullName evidence="3">Phosphopantothenoylcysteine synthetase</fullName>
            <shortName evidence="3">PPC synthetase</shortName>
            <shortName evidence="3">PPC-S</shortName>
        </alternativeName>
    </domain>
</protein>
<comment type="function">
    <text evidence="4">Catalyzes two steps in the biosynthesis of coenzyme A. In the first step cysteine is conjugated to 4'-phosphopantothenate to form 4-phosphopantothenoylcysteine, in the latter compound is decarboxylated to form 4'-phosphopantotheine.</text>
</comment>
<feature type="domain" description="DNA/pantothenate metabolism flavoprotein C-terminal" evidence="6">
    <location>
        <begin position="193"/>
        <end position="403"/>
    </location>
</feature>
<dbReference type="HAMAP" id="MF_02225">
    <property type="entry name" value="CoaBC"/>
    <property type="match status" value="1"/>
</dbReference>
<keyword evidence="3 4" id="KW-0285">Flavoprotein</keyword>
<dbReference type="EC" id="6.3.2.5" evidence="3"/>
<keyword evidence="3 4" id="KW-0436">Ligase</keyword>
<feature type="binding site" evidence="3">
    <location>
        <position position="333"/>
    </location>
    <ligand>
        <name>CTP</name>
        <dbReference type="ChEBI" id="CHEBI:37563"/>
    </ligand>
</feature>
<dbReference type="HOGENOM" id="CLU_033319_0_1_7"/>
<dbReference type="GO" id="GO:0010181">
    <property type="term" value="F:FMN binding"/>
    <property type="evidence" value="ECO:0007669"/>
    <property type="project" value="UniProtKB-UniRule"/>
</dbReference>
<comment type="cofactor">
    <cofactor evidence="3">
        <name>FMN</name>
        <dbReference type="ChEBI" id="CHEBI:58210"/>
    </cofactor>
    <text evidence="3">Binds 1 FMN per subunit.</text>
</comment>
<dbReference type="AlphaFoldDB" id="T2G9A7"/>
<comment type="similarity">
    <text evidence="3 4">In the N-terminal section; belongs to the HFCD (homo-oligomeric flavin containing Cys decarboxylase) superfamily.</text>
</comment>
<feature type="region of interest" description="Phosphopantothenoylcysteine decarboxylase" evidence="3">
    <location>
        <begin position="1"/>
        <end position="197"/>
    </location>
</feature>
<reference evidence="8" key="2">
    <citation type="submission" date="2013-07" db="EMBL/GenBank/DDBJ databases">
        <authorList>
            <person name="Morais-Silva F.O."/>
            <person name="Rezende A.M."/>
            <person name="Pimentel C."/>
            <person name="Resende D.M."/>
            <person name="Santos C.I."/>
            <person name="Clemente C."/>
            <person name="de Oliveira L.M."/>
            <person name="da Silva S.M."/>
            <person name="Costa D.A."/>
            <person name="Varela-Raposo A."/>
            <person name="Horacio E.C.A."/>
            <person name="Matos M."/>
            <person name="Flores O."/>
            <person name="Ruiz J.C."/>
            <person name="Rodrigues-Pousada C."/>
        </authorList>
    </citation>
    <scope>NUCLEOTIDE SEQUENCE [LARGE SCALE GENOMIC DNA]</scope>
    <source>
        <strain evidence="8">ATCC 19364 / DSM 1382 / NCIMB 9332 / VKM B-1759</strain>
    </source>
</reference>
<dbReference type="UniPathway" id="UPA00241">
    <property type="reaction ID" value="UER00353"/>
</dbReference>
<dbReference type="InterPro" id="IPR007085">
    <property type="entry name" value="DNA/pantothenate-metab_flavo_C"/>
</dbReference>
<dbReference type="Gene3D" id="3.40.50.1950">
    <property type="entry name" value="Flavin prenyltransferase-like"/>
    <property type="match status" value="1"/>
</dbReference>
<comment type="pathway">
    <text evidence="3 4">Cofactor biosynthesis; coenzyme A biosynthesis; CoA from (R)-pantothenate: step 3/5.</text>
</comment>
<dbReference type="Proteomes" id="UP000016587">
    <property type="component" value="Chromosome"/>
</dbReference>
<feature type="binding site" evidence="3">
    <location>
        <position position="286"/>
    </location>
    <ligand>
        <name>CTP</name>
        <dbReference type="ChEBI" id="CHEBI:37563"/>
    </ligand>
</feature>
<dbReference type="GO" id="GO:0046872">
    <property type="term" value="F:metal ion binding"/>
    <property type="evidence" value="ECO:0007669"/>
    <property type="project" value="UniProtKB-KW"/>
</dbReference>
<proteinExistence type="inferred from homology"/>
<dbReference type="EC" id="4.1.1.36" evidence="3"/>
<dbReference type="SUPFAM" id="SSF52507">
    <property type="entry name" value="Homo-oligomeric flavin-containing Cys decarboxylases, HFCD"/>
    <property type="match status" value="1"/>
</dbReference>
<accession>T2G9A7</accession>
<dbReference type="STRING" id="1121448.DGI_0866"/>
<feature type="binding site" evidence="3">
    <location>
        <position position="347"/>
    </location>
    <ligand>
        <name>CTP</name>
        <dbReference type="ChEBI" id="CHEBI:37563"/>
    </ligand>
</feature>
<comment type="cofactor">
    <cofactor evidence="3">
        <name>Mg(2+)</name>
        <dbReference type="ChEBI" id="CHEBI:18420"/>
    </cofactor>
</comment>
<comment type="function">
    <text evidence="3">Catalyzes two sequential steps in the biosynthesis of coenzyme A. In the first step cysteine is conjugated to 4'-phosphopantothenate to form 4-phosphopantothenoylcysteine. In the second step the latter compound is decarboxylated to form 4'-phosphopantotheine.</text>
</comment>
<dbReference type="GO" id="GO:0015941">
    <property type="term" value="P:pantothenate catabolic process"/>
    <property type="evidence" value="ECO:0007669"/>
    <property type="project" value="InterPro"/>
</dbReference>
<feature type="binding site" evidence="3">
    <location>
        <begin position="314"/>
        <end position="317"/>
    </location>
    <ligand>
        <name>CTP</name>
        <dbReference type="ChEBI" id="CHEBI:37563"/>
    </ligand>
</feature>
<comment type="caution">
    <text evidence="3">Lacks conserved residue(s) required for the propagation of feature annotation.</text>
</comment>
<evidence type="ECO:0000256" key="4">
    <source>
        <dbReference type="RuleBase" id="RU364078"/>
    </source>
</evidence>
<dbReference type="Gene3D" id="3.40.50.10300">
    <property type="entry name" value="CoaB-like"/>
    <property type="match status" value="1"/>
</dbReference>
<keyword evidence="1 3" id="KW-0210">Decarboxylase</keyword>
<dbReference type="InterPro" id="IPR005252">
    <property type="entry name" value="CoaBC"/>
</dbReference>
<keyword evidence="2 3" id="KW-0456">Lyase</keyword>
<organism evidence="7 8">
    <name type="scientific">Megalodesulfovibrio gigas (strain ATCC 19364 / DSM 1382 / NCIMB 9332 / VKM B-1759)</name>
    <name type="common">Desulfovibrio gigas</name>
    <dbReference type="NCBI Taxonomy" id="1121448"/>
    <lineage>
        <taxon>Bacteria</taxon>
        <taxon>Pseudomonadati</taxon>
        <taxon>Thermodesulfobacteriota</taxon>
        <taxon>Desulfovibrionia</taxon>
        <taxon>Desulfovibrionales</taxon>
        <taxon>Desulfovibrionaceae</taxon>
        <taxon>Megalodesulfovibrio</taxon>
    </lineage>
</organism>
<dbReference type="InterPro" id="IPR003382">
    <property type="entry name" value="Flavoprotein"/>
</dbReference>
<evidence type="ECO:0000313" key="8">
    <source>
        <dbReference type="Proteomes" id="UP000016587"/>
    </source>
</evidence>
<feature type="binding site" evidence="3">
    <location>
        <position position="296"/>
    </location>
    <ligand>
        <name>CTP</name>
        <dbReference type="ChEBI" id="CHEBI:37563"/>
    </ligand>
</feature>
<comment type="pathway">
    <text evidence="3 4">Cofactor biosynthesis; coenzyme A biosynthesis; CoA from (R)-pantothenate: step 2/5.</text>
</comment>
<evidence type="ECO:0000259" key="6">
    <source>
        <dbReference type="Pfam" id="PF04127"/>
    </source>
</evidence>
<gene>
    <name evidence="3 7" type="primary">coaBC</name>
    <name evidence="7" type="ORF">DGI_0866</name>
</gene>
<evidence type="ECO:0000313" key="7">
    <source>
        <dbReference type="EMBL" id="AGW12759.1"/>
    </source>
</evidence>
<dbReference type="GO" id="GO:0004633">
    <property type="term" value="F:phosphopantothenoylcysteine decarboxylase activity"/>
    <property type="evidence" value="ECO:0007669"/>
    <property type="project" value="UniProtKB-UniRule"/>
</dbReference>
<comment type="similarity">
    <text evidence="3 4">In the C-terminal section; belongs to the PPC synthetase family.</text>
</comment>
<dbReference type="PANTHER" id="PTHR14359:SF6">
    <property type="entry name" value="PHOSPHOPANTOTHENOYLCYSTEINE DECARBOXYLASE"/>
    <property type="match status" value="1"/>
</dbReference>
<reference evidence="7 8" key="1">
    <citation type="journal article" date="2013" name="J. Bacteriol.">
        <title>Roles of HynAB and Ech, the only two hydrogenases found in the model sulfate reducer Desulfovibrio gigas.</title>
        <authorList>
            <person name="Morais-Silva F.O."/>
            <person name="Santos C.I."/>
            <person name="Rodrigues R."/>
            <person name="Pereira I.A."/>
            <person name="Rodrigues-Pousada C."/>
        </authorList>
    </citation>
    <scope>NUCLEOTIDE SEQUENCE [LARGE SCALE GENOMIC DNA]</scope>
    <source>
        <strain evidence="8">ATCC 19364 / DSM 1382 / NCIMB 9332 / VKM B-1759</strain>
    </source>
</reference>
<dbReference type="PANTHER" id="PTHR14359">
    <property type="entry name" value="HOMO-OLIGOMERIC FLAVIN CONTAINING CYS DECARBOXYLASE FAMILY"/>
    <property type="match status" value="1"/>
</dbReference>
<dbReference type="eggNOG" id="COG0452">
    <property type="taxonomic scope" value="Bacteria"/>
</dbReference>
<comment type="catalytic activity">
    <reaction evidence="3 4">
        <text>(R)-4'-phosphopantothenate + L-cysteine + CTP = N-[(R)-4-phosphopantothenoyl]-L-cysteine + CMP + diphosphate + H(+)</text>
        <dbReference type="Rhea" id="RHEA:19397"/>
        <dbReference type="ChEBI" id="CHEBI:10986"/>
        <dbReference type="ChEBI" id="CHEBI:15378"/>
        <dbReference type="ChEBI" id="CHEBI:33019"/>
        <dbReference type="ChEBI" id="CHEBI:35235"/>
        <dbReference type="ChEBI" id="CHEBI:37563"/>
        <dbReference type="ChEBI" id="CHEBI:59458"/>
        <dbReference type="ChEBI" id="CHEBI:60377"/>
        <dbReference type="EC" id="6.3.2.5"/>
    </reaction>
</comment>
<keyword evidence="3 4" id="KW-0288">FMN</keyword>
<feature type="binding site" evidence="3">
    <location>
        <position position="351"/>
    </location>
    <ligand>
        <name>CTP</name>
        <dbReference type="ChEBI" id="CHEBI:37563"/>
    </ligand>
</feature>
<dbReference type="RefSeq" id="WP_021759454.1">
    <property type="nucleotide sequence ID" value="NC_022444.1"/>
</dbReference>
<dbReference type="OrthoDB" id="9802554at2"/>
<comment type="catalytic activity">
    <reaction evidence="3 4">
        <text>N-[(R)-4-phosphopantothenoyl]-L-cysteine + H(+) = (R)-4'-phosphopantetheine + CO2</text>
        <dbReference type="Rhea" id="RHEA:16793"/>
        <dbReference type="ChEBI" id="CHEBI:15378"/>
        <dbReference type="ChEBI" id="CHEBI:16526"/>
        <dbReference type="ChEBI" id="CHEBI:59458"/>
        <dbReference type="ChEBI" id="CHEBI:61723"/>
        <dbReference type="EC" id="4.1.1.36"/>
    </reaction>
</comment>
<dbReference type="KEGG" id="dgg:DGI_0866"/>
<keyword evidence="3" id="KW-0511">Multifunctional enzyme</keyword>
<dbReference type="SUPFAM" id="SSF102645">
    <property type="entry name" value="CoaB-like"/>
    <property type="match status" value="1"/>
</dbReference>
<dbReference type="GO" id="GO:0015937">
    <property type="term" value="P:coenzyme A biosynthetic process"/>
    <property type="evidence" value="ECO:0007669"/>
    <property type="project" value="UniProtKB-UniRule"/>
</dbReference>
<dbReference type="GO" id="GO:0071513">
    <property type="term" value="C:phosphopantothenoylcysteine decarboxylase complex"/>
    <property type="evidence" value="ECO:0007669"/>
    <property type="project" value="TreeGrafter"/>
</dbReference>
<evidence type="ECO:0000256" key="2">
    <source>
        <dbReference type="ARBA" id="ARBA00023239"/>
    </source>
</evidence>